<evidence type="ECO:0000259" key="5">
    <source>
        <dbReference type="PROSITE" id="PS50111"/>
    </source>
</evidence>
<dbReference type="GO" id="GO:0005886">
    <property type="term" value="C:plasma membrane"/>
    <property type="evidence" value="ECO:0007669"/>
    <property type="project" value="TreeGrafter"/>
</dbReference>
<dbReference type="SMART" id="SM00283">
    <property type="entry name" value="MA"/>
    <property type="match status" value="1"/>
</dbReference>
<reference evidence="7 8" key="1">
    <citation type="submission" date="2019-01" db="EMBL/GenBank/DDBJ databases">
        <title>Draft genomes of a novel of Aminipila strains.</title>
        <authorList>
            <person name="Ma S."/>
        </authorList>
    </citation>
    <scope>NUCLEOTIDE SEQUENCE [LARGE SCALE GENOMIC DNA]</scope>
    <source>
        <strain evidence="8">JN-39</strain>
    </source>
</reference>
<dbReference type="KEGG" id="amij:EQM06_02865"/>
<evidence type="ECO:0000256" key="3">
    <source>
        <dbReference type="PROSITE-ProRule" id="PRU00284"/>
    </source>
</evidence>
<dbReference type="PROSITE" id="PS50111">
    <property type="entry name" value="CHEMOTAXIS_TRANSDUC_2"/>
    <property type="match status" value="1"/>
</dbReference>
<dbReference type="Gene3D" id="1.10.287.950">
    <property type="entry name" value="Methyl-accepting chemotaxis protein"/>
    <property type="match status" value="1"/>
</dbReference>
<dbReference type="PANTHER" id="PTHR43531">
    <property type="entry name" value="PROTEIN ICFG"/>
    <property type="match status" value="1"/>
</dbReference>
<feature type="domain" description="Methyl-accepting transducer" evidence="5">
    <location>
        <begin position="441"/>
        <end position="670"/>
    </location>
</feature>
<dbReference type="InterPro" id="IPR003660">
    <property type="entry name" value="HAMP_dom"/>
</dbReference>
<accession>A0A410PTG5</accession>
<evidence type="ECO:0000313" key="7">
    <source>
        <dbReference type="EMBL" id="QAT42257.1"/>
    </source>
</evidence>
<keyword evidence="4" id="KW-0812">Transmembrane</keyword>
<feature type="transmembrane region" description="Helical" evidence="4">
    <location>
        <begin position="314"/>
        <end position="336"/>
    </location>
</feature>
<dbReference type="Pfam" id="PF00015">
    <property type="entry name" value="MCPsignal"/>
    <property type="match status" value="1"/>
</dbReference>
<feature type="domain" description="HAMP" evidence="6">
    <location>
        <begin position="337"/>
        <end position="389"/>
    </location>
</feature>
<keyword evidence="1" id="KW-0145">Chemotaxis</keyword>
<dbReference type="Gene3D" id="1.10.8.500">
    <property type="entry name" value="HAMP domain in histidine kinase"/>
    <property type="match status" value="1"/>
</dbReference>
<sequence length="686" mass="74142">MKNFQDLKISTKLTLSIAGMLIIVLALLVGITAFVSSGQLSEAIKLQVMQISKTNAEIAEGELSASEKATKLLGNYIGDALSDQDAGVQNAPSKVFNSLISQRSADIEQYSIASIRSNIKSSAEIVGMGVFFEPNAFDPAVKDYTLYLSEKDVEGDTVQNYGEYESYANEDYYSIAKNTQDLYVTEVYEDQGINMITVCYPILKDGKAVGVVTADINNNIFQAIKKSDIGKYGSIQFAVYNENGIKIYDAKNAKGVGSKLDAATVKDFKGAEAFMSDTGKTDKFYSPIKAGNQIWWSEVSLSEKEMVNPVKHIIFIQITLALLSMGIICVILYAIVKRMLKPLDHIVEAAEHIANGNFDYQNQTKARDEIGLLSQSFEIMSNNLKLIIADITNFLQEVSNDNFDVNSIYADQYVGDFKPLLTALEAITESLSLTIGEINAFSDQVQSGSEQVSLGAQSLSQGSIAQASATEHLSATINQISEQIRSASENALKANVFAEKTGESMNLSGNKINQMVDAMSEISENSREISKIIKTIEDIAFQTNILALNAAVEAARAGSAGKGFAVVADEVRNLAQKSADATKNTTSLIEKSVAAIDNGVFIANDTASSLFETAEDVNKIVSLIGEISGNSEELAKVIVDVSLETDHISSVVHTNSATSEESAAASEELSSQANLMKELVSKFRLK</sequence>
<gene>
    <name evidence="7" type="ORF">EQM06_02865</name>
</gene>
<dbReference type="Pfam" id="PF22673">
    <property type="entry name" value="MCP-like_PDC_1"/>
    <property type="match status" value="1"/>
</dbReference>
<dbReference type="AlphaFoldDB" id="A0A410PTG5"/>
<organism evidence="7 8">
    <name type="scientific">Aminipila luticellarii</name>
    <dbReference type="NCBI Taxonomy" id="2507160"/>
    <lineage>
        <taxon>Bacteria</taxon>
        <taxon>Bacillati</taxon>
        <taxon>Bacillota</taxon>
        <taxon>Clostridia</taxon>
        <taxon>Peptostreptococcales</taxon>
        <taxon>Anaerovoracaceae</taxon>
        <taxon>Aminipila</taxon>
    </lineage>
</organism>
<keyword evidence="4" id="KW-1133">Transmembrane helix</keyword>
<keyword evidence="4" id="KW-0472">Membrane</keyword>
<keyword evidence="8" id="KW-1185">Reference proteome</keyword>
<dbReference type="CDD" id="cd06225">
    <property type="entry name" value="HAMP"/>
    <property type="match status" value="1"/>
</dbReference>
<evidence type="ECO:0000256" key="2">
    <source>
        <dbReference type="ARBA" id="ARBA00029447"/>
    </source>
</evidence>
<dbReference type="GO" id="GO:0007165">
    <property type="term" value="P:signal transduction"/>
    <property type="evidence" value="ECO:0007669"/>
    <property type="project" value="UniProtKB-KW"/>
</dbReference>
<dbReference type="Proteomes" id="UP000287601">
    <property type="component" value="Chromosome"/>
</dbReference>
<dbReference type="Pfam" id="PF00672">
    <property type="entry name" value="HAMP"/>
    <property type="match status" value="1"/>
</dbReference>
<dbReference type="SMART" id="SM00304">
    <property type="entry name" value="HAMP"/>
    <property type="match status" value="1"/>
</dbReference>
<evidence type="ECO:0000256" key="4">
    <source>
        <dbReference type="SAM" id="Phobius"/>
    </source>
</evidence>
<dbReference type="GO" id="GO:0006935">
    <property type="term" value="P:chemotaxis"/>
    <property type="evidence" value="ECO:0007669"/>
    <property type="project" value="UniProtKB-KW"/>
</dbReference>
<dbReference type="GO" id="GO:0004888">
    <property type="term" value="F:transmembrane signaling receptor activity"/>
    <property type="evidence" value="ECO:0007669"/>
    <property type="project" value="TreeGrafter"/>
</dbReference>
<protein>
    <submittedName>
        <fullName evidence="7">Methyl-accepting chemotaxis protein</fullName>
    </submittedName>
</protein>
<dbReference type="SUPFAM" id="SSF58104">
    <property type="entry name" value="Methyl-accepting chemotaxis protein (MCP) signaling domain"/>
    <property type="match status" value="1"/>
</dbReference>
<dbReference type="CDD" id="cd11386">
    <property type="entry name" value="MCP_signal"/>
    <property type="match status" value="1"/>
</dbReference>
<evidence type="ECO:0000313" key="8">
    <source>
        <dbReference type="Proteomes" id="UP000287601"/>
    </source>
</evidence>
<feature type="transmembrane region" description="Helical" evidence="4">
    <location>
        <begin position="12"/>
        <end position="35"/>
    </location>
</feature>
<comment type="similarity">
    <text evidence="2">Belongs to the methyl-accepting chemotaxis (MCP) protein family.</text>
</comment>
<proteinExistence type="inferred from homology"/>
<dbReference type="PROSITE" id="PS50885">
    <property type="entry name" value="HAMP"/>
    <property type="match status" value="1"/>
</dbReference>
<dbReference type="InterPro" id="IPR051310">
    <property type="entry name" value="MCP_chemotaxis"/>
</dbReference>
<dbReference type="RefSeq" id="WP_128744911.1">
    <property type="nucleotide sequence ID" value="NZ_CP035281.1"/>
</dbReference>
<dbReference type="PANTHER" id="PTHR43531:SF11">
    <property type="entry name" value="METHYL-ACCEPTING CHEMOTAXIS PROTEIN 3"/>
    <property type="match status" value="1"/>
</dbReference>
<evidence type="ECO:0000256" key="1">
    <source>
        <dbReference type="ARBA" id="ARBA00022500"/>
    </source>
</evidence>
<dbReference type="InterPro" id="IPR004089">
    <property type="entry name" value="MCPsignal_dom"/>
</dbReference>
<dbReference type="EMBL" id="CP035281">
    <property type="protein sequence ID" value="QAT42257.1"/>
    <property type="molecule type" value="Genomic_DNA"/>
</dbReference>
<dbReference type="OrthoDB" id="1761868at2"/>
<keyword evidence="3" id="KW-0807">Transducer</keyword>
<dbReference type="CDD" id="cd12913">
    <property type="entry name" value="PDC1_MCP_like"/>
    <property type="match status" value="1"/>
</dbReference>
<name>A0A410PTG5_9FIRM</name>
<dbReference type="Gene3D" id="3.30.450.20">
    <property type="entry name" value="PAS domain"/>
    <property type="match status" value="1"/>
</dbReference>
<evidence type="ECO:0000259" key="6">
    <source>
        <dbReference type="PROSITE" id="PS50885"/>
    </source>
</evidence>